<gene>
    <name evidence="1" type="ORF">DCG58_04720</name>
</gene>
<dbReference type="InterPro" id="IPR011010">
    <property type="entry name" value="DNA_brk_join_enz"/>
</dbReference>
<dbReference type="Proteomes" id="UP000259610">
    <property type="component" value="Unassembled WGS sequence"/>
</dbReference>
<dbReference type="AlphaFoldDB" id="A0A3B9GVI4"/>
<dbReference type="GO" id="GO:0003677">
    <property type="term" value="F:DNA binding"/>
    <property type="evidence" value="ECO:0007669"/>
    <property type="project" value="InterPro"/>
</dbReference>
<evidence type="ECO:0000313" key="1">
    <source>
        <dbReference type="EMBL" id="HAE26441.1"/>
    </source>
</evidence>
<organism evidence="1 2">
    <name type="scientific">Hyphomonas adhaerens</name>
    <dbReference type="NCBI Taxonomy" id="81029"/>
    <lineage>
        <taxon>Bacteria</taxon>
        <taxon>Pseudomonadati</taxon>
        <taxon>Pseudomonadota</taxon>
        <taxon>Alphaproteobacteria</taxon>
        <taxon>Hyphomonadales</taxon>
        <taxon>Hyphomonadaceae</taxon>
        <taxon>Hyphomonas</taxon>
    </lineage>
</organism>
<dbReference type="RefSeq" id="WP_272987444.1">
    <property type="nucleotide sequence ID" value="NZ_CAJWRG010000003.1"/>
</dbReference>
<reference evidence="1 2" key="1">
    <citation type="journal article" date="2018" name="Nat. Biotechnol.">
        <title>A standardized bacterial taxonomy based on genome phylogeny substantially revises the tree of life.</title>
        <authorList>
            <person name="Parks D.H."/>
            <person name="Chuvochina M."/>
            <person name="Waite D.W."/>
            <person name="Rinke C."/>
            <person name="Skarshewski A."/>
            <person name="Chaumeil P.A."/>
            <person name="Hugenholtz P."/>
        </authorList>
    </citation>
    <scope>NUCLEOTIDE SEQUENCE [LARGE SCALE GENOMIC DNA]</scope>
    <source>
        <strain evidence="1">UBA8733</strain>
    </source>
</reference>
<comment type="caution">
    <text evidence="1">The sequence shown here is derived from an EMBL/GenBank/DDBJ whole genome shotgun (WGS) entry which is preliminary data.</text>
</comment>
<protein>
    <submittedName>
        <fullName evidence="1">Uncharacterized protein</fullName>
    </submittedName>
</protein>
<sequence>MPIKGVWRVPFKLANGTIRYYYYTSRHGGSRFWQCDGKPIDDKRLPPEFIAAYEEAKQTERGIKPGTFEQAFQDYQKRCPKFARLKLKSSTARIRYLESWLDMPLKASKPARKAPLAVFDDRKIIQYIVTHRDTRWAHSKSAAQEAMIALSAFLNWAKSEGRLDWNRVEGVPSVYSSPIDEARIWEPAERSSFLKGAAWQLDYFYRLEEITGLRLEDAVRLPRSARKREHIIIPTGKSRGQNYAIVPLFPCPSPLNLGQIDLSNFGVSGRIEDGSEAVFG</sequence>
<proteinExistence type="predicted"/>
<name>A0A3B9GVI4_9PROT</name>
<dbReference type="EMBL" id="DMAN01000101">
    <property type="protein sequence ID" value="HAE26441.1"/>
    <property type="molecule type" value="Genomic_DNA"/>
</dbReference>
<accession>A0A3B9GVI4</accession>
<dbReference type="SUPFAM" id="SSF56349">
    <property type="entry name" value="DNA breaking-rejoining enzymes"/>
    <property type="match status" value="1"/>
</dbReference>
<evidence type="ECO:0000313" key="2">
    <source>
        <dbReference type="Proteomes" id="UP000259610"/>
    </source>
</evidence>